<dbReference type="EMBL" id="JBHUCO010000009">
    <property type="protein sequence ID" value="MFD1517559.1"/>
    <property type="molecule type" value="Genomic_DNA"/>
</dbReference>
<dbReference type="Gene3D" id="3.90.1300.10">
    <property type="entry name" value="Amidase signature (AS) domain"/>
    <property type="match status" value="1"/>
</dbReference>
<dbReference type="Proteomes" id="UP001597114">
    <property type="component" value="Unassembled WGS sequence"/>
</dbReference>
<accession>A0ABW4EUE8</accession>
<name>A0ABW4EUE8_9PSEU</name>
<comment type="caution">
    <text evidence="3">The sequence shown here is derived from an EMBL/GenBank/DDBJ whole genome shotgun (WGS) entry which is preliminary data.</text>
</comment>
<proteinExistence type="inferred from homology"/>
<evidence type="ECO:0000256" key="1">
    <source>
        <dbReference type="ARBA" id="ARBA00009199"/>
    </source>
</evidence>
<gene>
    <name evidence="3" type="ORF">ACFSJD_08675</name>
</gene>
<dbReference type="SUPFAM" id="SSF75304">
    <property type="entry name" value="Amidase signature (AS) enzymes"/>
    <property type="match status" value="1"/>
</dbReference>
<keyword evidence="4" id="KW-1185">Reference proteome</keyword>
<dbReference type="InterPro" id="IPR036928">
    <property type="entry name" value="AS_sf"/>
</dbReference>
<comment type="similarity">
    <text evidence="1">Belongs to the amidase family.</text>
</comment>
<sequence>MATDFAYMTALEISHLVSSKQASAVEVVSAALDRLDSVEPTLNAFVTRTPELALDAARKADAEVSRGAVAGPLLGVPISVKDLIDVADVRTTFGSRVMADNVAPADAPSVSRVRAAGACILGKTTTTEFGCKAGGGDSPLTGITRNPWNTGRSTGGSSAGAAAGVAAGVTPVALGTDGGGSCRIPAALCGLVGIKAQYGRVPVFPASATPSLGHVGAIARTVRDAAHLLQVLSGFDARDPASVAQPVPDFVGACGRGVADLRVAWSPTLGYAPLDDEVRQLTTSAVGRLEEAGCHVETVECVFGEDPIELWNAEFYGGVGARLKSALDNTPELLDPAVAAVLGDVLYSQTVEDYFLKHFKRFDLREQFRRFLEPYDVLITPTLPVAELAAGVNVPPDLADRNIVSWVYYTYPFNLTGNPAGSVPCGFTRSGMPVGLQIVAKTLREVDLFAVAGALEAASPWAHLTPSEEAWQ</sequence>
<dbReference type="RefSeq" id="WP_344721132.1">
    <property type="nucleotide sequence ID" value="NZ_BAAAUS010000007.1"/>
</dbReference>
<evidence type="ECO:0000259" key="2">
    <source>
        <dbReference type="Pfam" id="PF01425"/>
    </source>
</evidence>
<organism evidence="3 4">
    <name type="scientific">Pseudonocardia yunnanensis</name>
    <dbReference type="NCBI Taxonomy" id="58107"/>
    <lineage>
        <taxon>Bacteria</taxon>
        <taxon>Bacillati</taxon>
        <taxon>Actinomycetota</taxon>
        <taxon>Actinomycetes</taxon>
        <taxon>Pseudonocardiales</taxon>
        <taxon>Pseudonocardiaceae</taxon>
        <taxon>Pseudonocardia</taxon>
    </lineage>
</organism>
<feature type="domain" description="Amidase" evidence="2">
    <location>
        <begin position="26"/>
        <end position="448"/>
    </location>
</feature>
<dbReference type="PANTHER" id="PTHR11895">
    <property type="entry name" value="TRANSAMIDASE"/>
    <property type="match status" value="1"/>
</dbReference>
<dbReference type="InterPro" id="IPR000120">
    <property type="entry name" value="Amidase"/>
</dbReference>
<reference evidence="4" key="1">
    <citation type="journal article" date="2019" name="Int. J. Syst. Evol. Microbiol.">
        <title>The Global Catalogue of Microorganisms (GCM) 10K type strain sequencing project: providing services to taxonomists for standard genome sequencing and annotation.</title>
        <authorList>
            <consortium name="The Broad Institute Genomics Platform"/>
            <consortium name="The Broad Institute Genome Sequencing Center for Infectious Disease"/>
            <person name="Wu L."/>
            <person name="Ma J."/>
        </authorList>
    </citation>
    <scope>NUCLEOTIDE SEQUENCE [LARGE SCALE GENOMIC DNA]</scope>
    <source>
        <strain evidence="4">CCM 7043</strain>
    </source>
</reference>
<evidence type="ECO:0000313" key="3">
    <source>
        <dbReference type="EMBL" id="MFD1517559.1"/>
    </source>
</evidence>
<dbReference type="PANTHER" id="PTHR11895:SF7">
    <property type="entry name" value="GLUTAMYL-TRNA(GLN) AMIDOTRANSFERASE SUBUNIT A, MITOCHONDRIAL"/>
    <property type="match status" value="1"/>
</dbReference>
<protein>
    <submittedName>
        <fullName evidence="3">Amidase</fullName>
    </submittedName>
</protein>
<dbReference type="Pfam" id="PF01425">
    <property type="entry name" value="Amidase"/>
    <property type="match status" value="1"/>
</dbReference>
<evidence type="ECO:0000313" key="4">
    <source>
        <dbReference type="Proteomes" id="UP001597114"/>
    </source>
</evidence>
<dbReference type="InterPro" id="IPR023631">
    <property type="entry name" value="Amidase_dom"/>
</dbReference>